<dbReference type="InterPro" id="IPR047111">
    <property type="entry name" value="YbaP-like"/>
</dbReference>
<dbReference type="Pfam" id="PF01963">
    <property type="entry name" value="TraB_PrgY_gumN"/>
    <property type="match status" value="1"/>
</dbReference>
<reference evidence="2 3" key="1">
    <citation type="journal article" date="2018" name="Genome Announc.">
        <title>Draft Genome Sequence of "Candidatus Phycosocius bacilliformis," an Alphaproteobacterial Ectosymbiont of the Hydrocarbon-Producing Green Alga Botryococcus braunii.</title>
        <authorList>
            <person name="Tanabe Y."/>
            <person name="Yamaguchi H."/>
            <person name="Watanabe M.M."/>
        </authorList>
    </citation>
    <scope>NUCLEOTIDE SEQUENCE [LARGE SCALE GENOMIC DNA]</scope>
    <source>
        <strain evidence="2 3">BOTRYCO-2</strain>
    </source>
</reference>
<dbReference type="EMBL" id="BFBR01000001">
    <property type="protein sequence ID" value="GBF56754.1"/>
    <property type="molecule type" value="Genomic_DNA"/>
</dbReference>
<protein>
    <recommendedName>
        <fullName evidence="4">TraB/GumN family protein</fullName>
    </recommendedName>
</protein>
<dbReference type="Proteomes" id="UP000245086">
    <property type="component" value="Unassembled WGS sequence"/>
</dbReference>
<accession>A0A2P2E6Q6</accession>
<evidence type="ECO:0000256" key="1">
    <source>
        <dbReference type="SAM" id="SignalP"/>
    </source>
</evidence>
<evidence type="ECO:0008006" key="4">
    <source>
        <dbReference type="Google" id="ProtNLM"/>
    </source>
</evidence>
<comment type="caution">
    <text evidence="2">The sequence shown here is derived from an EMBL/GenBank/DDBJ whole genome shotgun (WGS) entry which is preliminary data.</text>
</comment>
<dbReference type="AlphaFoldDB" id="A0A2P2E6Q6"/>
<name>A0A2P2E6Q6_9PROT</name>
<proteinExistence type="predicted"/>
<keyword evidence="1" id="KW-0732">Signal</keyword>
<evidence type="ECO:0000313" key="3">
    <source>
        <dbReference type="Proteomes" id="UP000245086"/>
    </source>
</evidence>
<dbReference type="CDD" id="cd14789">
    <property type="entry name" value="Tiki"/>
    <property type="match status" value="1"/>
</dbReference>
<feature type="signal peptide" evidence="1">
    <location>
        <begin position="1"/>
        <end position="24"/>
    </location>
</feature>
<dbReference type="PANTHER" id="PTHR40590">
    <property type="entry name" value="CYTOPLASMIC PROTEIN-RELATED"/>
    <property type="match status" value="1"/>
</dbReference>
<gene>
    <name evidence="2" type="ORF">PbB2_00411</name>
</gene>
<keyword evidence="3" id="KW-1185">Reference proteome</keyword>
<evidence type="ECO:0000313" key="2">
    <source>
        <dbReference type="EMBL" id="GBF56754.1"/>
    </source>
</evidence>
<sequence>MKKTLLAFASAITLLTFQAAPASAQTPAAAPAPATTKATPALWVVKDADTTIYLFGTFHLMRPDVDWNHGAVKAAFDKSDSLRLEIANLEAEGPAIAQLMATQGQLPAGQTIYDGLSDSQKARLDKIIAATGIPPQAMQPMRPWLASLVLSLSVYAKLGLNPEQGIDKTLDSLARAANKPVEGFETGAEQVGFFASMSEAQQRQMLVATIEDWDQISTMIDQMVVSWKTGNEQQLADLMNASLRTQPELAKLLLSDRNERWANWIAGRMAQPGTVFVAVGAGHLAGTDSVQSFLERKGIKSQRVNPNAR</sequence>
<organism evidence="2 3">
    <name type="scientific">Candidatus Phycosocius bacilliformis</name>
    <dbReference type="NCBI Taxonomy" id="1445552"/>
    <lineage>
        <taxon>Bacteria</taxon>
        <taxon>Pseudomonadati</taxon>
        <taxon>Pseudomonadota</taxon>
        <taxon>Alphaproteobacteria</taxon>
        <taxon>Caulobacterales</taxon>
        <taxon>Caulobacterales incertae sedis</taxon>
        <taxon>Candidatus Phycosocius</taxon>
    </lineage>
</organism>
<feature type="chain" id="PRO_5015118901" description="TraB/GumN family protein" evidence="1">
    <location>
        <begin position="25"/>
        <end position="309"/>
    </location>
</feature>
<dbReference type="RefSeq" id="WP_192576116.1">
    <property type="nucleotide sequence ID" value="NZ_BFBR01000001.1"/>
</dbReference>
<dbReference type="PANTHER" id="PTHR40590:SF1">
    <property type="entry name" value="CYTOPLASMIC PROTEIN"/>
    <property type="match status" value="1"/>
</dbReference>
<dbReference type="InterPro" id="IPR002816">
    <property type="entry name" value="TraB/PrgY/GumN_fam"/>
</dbReference>